<comment type="caution">
    <text evidence="3">The sequence shown here is derived from an EMBL/GenBank/DDBJ whole genome shotgun (WGS) entry which is preliminary data.</text>
</comment>
<protein>
    <recommendedName>
        <fullName evidence="2">CAAX prenyl protease 2/Lysostaphin resistance protein A-like domain-containing protein</fullName>
    </recommendedName>
</protein>
<keyword evidence="1" id="KW-1133">Transmembrane helix</keyword>
<accession>A0A2N3HTS5</accession>
<dbReference type="InterPro" id="IPR003675">
    <property type="entry name" value="Rce1/LyrA-like_dom"/>
</dbReference>
<feature type="transmembrane region" description="Helical" evidence="1">
    <location>
        <begin position="20"/>
        <end position="42"/>
    </location>
</feature>
<evidence type="ECO:0000313" key="4">
    <source>
        <dbReference type="Proteomes" id="UP000233535"/>
    </source>
</evidence>
<feature type="transmembrane region" description="Helical" evidence="1">
    <location>
        <begin position="225"/>
        <end position="243"/>
    </location>
</feature>
<dbReference type="OrthoDB" id="324900at2"/>
<feature type="domain" description="CAAX prenyl protease 2/Lysostaphin resistance protein A-like" evidence="2">
    <location>
        <begin position="140"/>
        <end position="230"/>
    </location>
</feature>
<dbReference type="Pfam" id="PF02517">
    <property type="entry name" value="Rce1-like"/>
    <property type="match status" value="1"/>
</dbReference>
<dbReference type="PANTHER" id="PTHR39430">
    <property type="entry name" value="MEMBRANE-ASSOCIATED PROTEASE-RELATED"/>
    <property type="match status" value="1"/>
</dbReference>
<keyword evidence="4" id="KW-1185">Reference proteome</keyword>
<evidence type="ECO:0000313" key="3">
    <source>
        <dbReference type="EMBL" id="PKQ61452.1"/>
    </source>
</evidence>
<dbReference type="GO" id="GO:0004175">
    <property type="term" value="F:endopeptidase activity"/>
    <property type="evidence" value="ECO:0007669"/>
    <property type="project" value="UniProtKB-ARBA"/>
</dbReference>
<feature type="transmembrane region" description="Helical" evidence="1">
    <location>
        <begin position="62"/>
        <end position="84"/>
    </location>
</feature>
<dbReference type="RefSeq" id="WP_101262536.1">
    <property type="nucleotide sequence ID" value="NZ_MVDD01000014.1"/>
</dbReference>
<keyword evidence="1" id="KW-0812">Transmembrane</keyword>
<dbReference type="EMBL" id="MVDD01000014">
    <property type="protein sequence ID" value="PKQ61452.1"/>
    <property type="molecule type" value="Genomic_DNA"/>
</dbReference>
<feature type="transmembrane region" description="Helical" evidence="1">
    <location>
        <begin position="131"/>
        <end position="151"/>
    </location>
</feature>
<dbReference type="Proteomes" id="UP000233535">
    <property type="component" value="Unassembled WGS sequence"/>
</dbReference>
<proteinExistence type="predicted"/>
<dbReference type="PANTHER" id="PTHR39430:SF1">
    <property type="entry name" value="PROTEASE"/>
    <property type="match status" value="1"/>
</dbReference>
<reference evidence="3 4" key="1">
    <citation type="journal article" date="2017" name="Front. Microbiol.">
        <title>Labilibaculum manganireducens gen. nov., sp. nov. and Labilibaculum filiforme sp. nov., Novel Bacteroidetes Isolated from Subsurface Sediments of the Baltic Sea.</title>
        <authorList>
            <person name="Vandieken V."/>
            <person name="Marshall I.P."/>
            <person name="Niemann H."/>
            <person name="Engelen B."/>
            <person name="Cypionka H."/>
        </authorList>
    </citation>
    <scope>NUCLEOTIDE SEQUENCE [LARGE SCALE GENOMIC DNA]</scope>
    <source>
        <strain evidence="3 4">59.16B</strain>
    </source>
</reference>
<feature type="transmembrane region" description="Helical" evidence="1">
    <location>
        <begin position="172"/>
        <end position="188"/>
    </location>
</feature>
<name>A0A2N3HTS5_9BACT</name>
<dbReference type="GO" id="GO:0080120">
    <property type="term" value="P:CAAX-box protein maturation"/>
    <property type="evidence" value="ECO:0007669"/>
    <property type="project" value="UniProtKB-ARBA"/>
</dbReference>
<feature type="transmembrane region" description="Helical" evidence="1">
    <location>
        <begin position="194"/>
        <end position="213"/>
    </location>
</feature>
<organism evidence="3 4">
    <name type="scientific">Labilibaculum filiforme</name>
    <dbReference type="NCBI Taxonomy" id="1940526"/>
    <lineage>
        <taxon>Bacteria</taxon>
        <taxon>Pseudomonadati</taxon>
        <taxon>Bacteroidota</taxon>
        <taxon>Bacteroidia</taxon>
        <taxon>Marinilabiliales</taxon>
        <taxon>Marinifilaceae</taxon>
        <taxon>Labilibaculum</taxon>
    </lineage>
</organism>
<keyword evidence="1" id="KW-0472">Membrane</keyword>
<evidence type="ECO:0000259" key="2">
    <source>
        <dbReference type="Pfam" id="PF02517"/>
    </source>
</evidence>
<gene>
    <name evidence="3" type="ORF">BZG02_15985</name>
</gene>
<feature type="transmembrane region" description="Helical" evidence="1">
    <location>
        <begin position="263"/>
        <end position="283"/>
    </location>
</feature>
<evidence type="ECO:0000256" key="1">
    <source>
        <dbReference type="SAM" id="Phobius"/>
    </source>
</evidence>
<feature type="transmembrane region" description="Helical" evidence="1">
    <location>
        <begin position="104"/>
        <end position="125"/>
    </location>
</feature>
<dbReference type="AlphaFoldDB" id="A0A2N3HTS5"/>
<sequence>MSEINNTPAIKRGWLRALLILLPFIIITGIFQIIGTIVLALASDINMMEMLQNPSDTSTSTFLVIQFFGTIGTLLLVWIFTRFIDQKQIIDLGFALQKRAKDILYGLLTGFIMMGAGSLILYYTGHLYFESITFSLIGLTQSLLLFILVAINEEVFVRGYLLRNFMDSMNKYIALIVSSLLFMALHLLNPNLSLVGTINIFLAGLLLGISYIFTKNLWFPLALHFSWNFFQGPIFGFEVSGTSSTPLITHSIQGSELITGGQFGLEGSIIATVLCSLGILLFWRIYKKQDIVIATN</sequence>